<dbReference type="RefSeq" id="WP_007168486.1">
    <property type="nucleotide sequence ID" value="NZ_CAAHFK010000106.1"/>
</dbReference>
<sequence length="113" mass="12349">MSARFYDETVFQAWQRGVEIAGPRWFADGQTSPDSATSKWDLSPRVDEIRSAIGWLSSGEAMFLAAMVSFYNSEPGGELLRSLGANGLSDIAASLDESRRQVIADLPLAYAGW</sequence>
<accession>A0A220Y7I6</accession>
<dbReference type="EMBL" id="CP015267">
    <property type="protein sequence ID" value="ASL13452.1"/>
    <property type="molecule type" value="Genomic_DNA"/>
</dbReference>
<evidence type="ECO:0000313" key="1">
    <source>
        <dbReference type="EMBL" id="ASL13452.1"/>
    </source>
</evidence>
<proteinExistence type="predicted"/>
<dbReference type="AlphaFoldDB" id="A0A220Y7I6"/>
<dbReference type="Proteomes" id="UP000198286">
    <property type="component" value="Chromosome"/>
</dbReference>
<evidence type="ECO:0000313" key="2">
    <source>
        <dbReference type="Proteomes" id="UP000198286"/>
    </source>
</evidence>
<name>A0A220Y7I6_MYCIT</name>
<gene>
    <name evidence="1" type="ORF">MYCOZU2_01010</name>
</gene>
<reference evidence="1 2" key="1">
    <citation type="journal article" date="2017" name="Lancet Infect. Dis.">
        <title>Global outbreak of severe Mycobacterium chimaera disease after cardiac surgery: a molecular epidemiological study.</title>
        <authorList>
            <person name="van Ingen J."/>
            <person name="Kohl T."/>
            <person name="Kranzer K."/>
            <person name="Hasse B."/>
            <person name="Keller P."/>
            <person name="Szafranska A."/>
            <person name="Hillemann D."/>
            <person name="Chand M."/>
            <person name="Schreiber P."/>
            <person name="Sommerstein R."/>
            <person name="Berger C."/>
            <person name="Genoni M."/>
            <person name="Ruegg C."/>
            <person name="Troillet N."/>
            <person name="Widmer A.F."/>
            <person name="Becker S.L."/>
            <person name="Herrmann M."/>
            <person name="Eckmanns T."/>
            <person name="Haller S."/>
            <person name="Hoeller C."/>
            <person name="Debast S.B."/>
            <person name="Wolfhagen M.J."/>
            <person name="Hopman J."/>
            <person name="Kluytmans J."/>
            <person name="Langelaar M."/>
            <person name="Notermans D.W."/>
            <person name="ten Oever J."/>
            <person name="van den Barselaar P."/>
            <person name="Vonk A.B.A."/>
            <person name="Vos M.C."/>
            <person name="Ahmed N."/>
            <person name="Brown T."/>
            <person name="Crook D."/>
            <person name="Lamagni T."/>
            <person name="Phin N."/>
            <person name="Smith E.G."/>
            <person name="Zambon M."/>
            <person name="Serr A."/>
            <person name="Goetting T."/>
            <person name="Ebner W."/>
            <person name="Thuermer A."/>
            <person name="Utpatel C."/>
            <person name="Sproer C."/>
            <person name="Bunk B."/>
            <person name="Nubel U."/>
            <person name="Bloemberg G."/>
            <person name="Bottger E."/>
            <person name="Niemann S."/>
            <person name="Wagner D."/>
            <person name="Sax H."/>
        </authorList>
    </citation>
    <scope>NUCLEOTIDE SEQUENCE [LARGE SCALE GENOMIC DNA]</scope>
    <source>
        <strain evidence="1 2">ZUERICH-2</strain>
    </source>
</reference>
<organism evidence="1 2">
    <name type="scientific">Mycobacterium intracellulare subsp. chimaera</name>
    <dbReference type="NCBI Taxonomy" id="222805"/>
    <lineage>
        <taxon>Bacteria</taxon>
        <taxon>Bacillati</taxon>
        <taxon>Actinomycetota</taxon>
        <taxon>Actinomycetes</taxon>
        <taxon>Mycobacteriales</taxon>
        <taxon>Mycobacteriaceae</taxon>
        <taxon>Mycobacterium</taxon>
        <taxon>Mycobacterium avium complex (MAC)</taxon>
    </lineage>
</organism>
<protein>
    <submittedName>
        <fullName evidence="1">Uncharacterized protein</fullName>
    </submittedName>
</protein>